<reference evidence="3 4" key="1">
    <citation type="submission" date="2023-07" db="EMBL/GenBank/DDBJ databases">
        <title>Sorghum-associated microbial communities from plants grown in Nebraska, USA.</title>
        <authorList>
            <person name="Schachtman D."/>
        </authorList>
    </citation>
    <scope>NUCLEOTIDE SEQUENCE [LARGE SCALE GENOMIC DNA]</scope>
    <source>
        <strain evidence="3 4">BE190</strain>
    </source>
</reference>
<dbReference type="PANTHER" id="PTHR33987">
    <property type="entry name" value="CALCINEURIN-LIKE METALLO-PHOSPHOESTERASE SUPERFAMILY PROTEIN"/>
    <property type="match status" value="1"/>
</dbReference>
<dbReference type="SUPFAM" id="SSF56300">
    <property type="entry name" value="Metallo-dependent phosphatases"/>
    <property type="match status" value="1"/>
</dbReference>
<dbReference type="RefSeq" id="WP_310067826.1">
    <property type="nucleotide sequence ID" value="NZ_JAVDVX010000001.1"/>
</dbReference>
<feature type="region of interest" description="Disordered" evidence="1">
    <location>
        <begin position="467"/>
        <end position="486"/>
    </location>
</feature>
<feature type="compositionally biased region" description="Basic and acidic residues" evidence="1">
    <location>
        <begin position="467"/>
        <end position="476"/>
    </location>
</feature>
<proteinExistence type="predicted"/>
<evidence type="ECO:0000256" key="1">
    <source>
        <dbReference type="SAM" id="MobiDB-lite"/>
    </source>
</evidence>
<organism evidence="3 4">
    <name type="scientific">Cellvibrio fibrivorans</name>
    <dbReference type="NCBI Taxonomy" id="126350"/>
    <lineage>
        <taxon>Bacteria</taxon>
        <taxon>Pseudomonadati</taxon>
        <taxon>Pseudomonadota</taxon>
        <taxon>Gammaproteobacteria</taxon>
        <taxon>Cellvibrionales</taxon>
        <taxon>Cellvibrionaceae</taxon>
        <taxon>Cellvibrio</taxon>
    </lineage>
</organism>
<comment type="caution">
    <text evidence="3">The sequence shown here is derived from an EMBL/GenBank/DDBJ whole genome shotgun (WGS) entry which is preliminary data.</text>
</comment>
<gene>
    <name evidence="3" type="ORF">J2X05_000339</name>
</gene>
<dbReference type="Gene3D" id="3.60.21.70">
    <property type="entry name" value="PhoD-like phosphatase"/>
    <property type="match status" value="1"/>
</dbReference>
<evidence type="ECO:0000313" key="3">
    <source>
        <dbReference type="EMBL" id="MDR7088336.1"/>
    </source>
</evidence>
<accession>A0ABU1UT30</accession>
<protein>
    <recommendedName>
        <fullName evidence="2">PhoD-like phosphatase metallophosphatase domain-containing protein</fullName>
    </recommendedName>
</protein>
<dbReference type="InterPro" id="IPR038607">
    <property type="entry name" value="PhoD-like_sf"/>
</dbReference>
<dbReference type="InterPro" id="IPR018946">
    <property type="entry name" value="PhoD-like_MPP"/>
</dbReference>
<feature type="domain" description="PhoD-like phosphatase metallophosphatase" evidence="2">
    <location>
        <begin position="115"/>
        <end position="293"/>
    </location>
</feature>
<dbReference type="InterPro" id="IPR029052">
    <property type="entry name" value="Metallo-depent_PP-like"/>
</dbReference>
<dbReference type="PANTHER" id="PTHR33987:SF1">
    <property type="entry name" value="CALCINEURIN-LIKE METALLO-PHOSPHOESTERASE SUPERFAMILY PROTEIN"/>
    <property type="match status" value="1"/>
</dbReference>
<keyword evidence="4" id="KW-1185">Reference proteome</keyword>
<sequence length="486" mass="54790">MQLFAYNQIGRPDELLIWVGILGVATPPAVAFEIHGQAIAPSAQPAVFEPLGDEVRDSYDRPLNHRAIFAFSWPATSERFTVRVSAGDQCVTLTSKRLPGVLPAKNADSFNLLLSSCYYQPNDKSQALTDIIKAIKPAPDFTLLAGDQVYLDLPSLQNLPEDKTRLAQTLGKKYQLNWFSNPLKQPGLADVLSHGPVLCVPDDHEYWNNFPYKQVQLTNTHWEKDRNNWRELATRLYERYQMSPAQSAGFFRQDIEPLSMLFLDGRTYRDDDGTHMFNAQTRTAIADWKNDLLARKKNQQAAVGLLSSGQALLIEKPGQWDRRVADMEMINYKDFALLKTALTELFAAEIPVLFITGDVHWGRIVEGKNQRGNILFYEVIASPSRLIDTIGSDQINSVKDKLRDLFGDPKAFPKHPAAPKDLKEIALANLTLDIKHRQQGDHVALLRFHAIPGGLEFSVDYVCTDPNEKKRREHSSSHGPYKLVSL</sequence>
<evidence type="ECO:0000313" key="4">
    <source>
        <dbReference type="Proteomes" id="UP001253595"/>
    </source>
</evidence>
<dbReference type="Proteomes" id="UP001253595">
    <property type="component" value="Unassembled WGS sequence"/>
</dbReference>
<dbReference type="EMBL" id="JAVDVX010000001">
    <property type="protein sequence ID" value="MDR7088336.1"/>
    <property type="molecule type" value="Genomic_DNA"/>
</dbReference>
<dbReference type="Pfam" id="PF09423">
    <property type="entry name" value="PhoD"/>
    <property type="match status" value="1"/>
</dbReference>
<evidence type="ECO:0000259" key="2">
    <source>
        <dbReference type="Pfam" id="PF09423"/>
    </source>
</evidence>
<name>A0ABU1UT30_9GAMM</name>